<accession>A0ACC2ZSY5</accession>
<sequence>MKDVILHLPSWLTTATHNAVPKPPAKVTVFYFITGNPGLIGYYEEFLDFVTKGRKGRECIVAGASLGGFEIQSNTPTTATTIEARLCEELICPEGFKGKDIYDLQNQINLSYTRLAKLIETLTKQFEVVKDVPFQVLLAGHSVGAYIALELVRLQHEASVLMSAPVEPQFSIAATFLLTPTIHNISESSSGRIATPVLGYLPFLPSILQLGTSGLTTILPMPWLRGIVMRATGMKSAKAVDTTAGFLRTPGAVKQALYMAGCEMREIGEDRWTEEVWGVVDAAKPGEGAGIETSWKSPKHYFLFAKEDHWVADVTRNAIVNSMWGKATVLVDVDKELGLVHAWCLQQNNVVAGIVNEWIDEILGNES</sequence>
<evidence type="ECO:0000313" key="1">
    <source>
        <dbReference type="EMBL" id="KAJ9650627.1"/>
    </source>
</evidence>
<dbReference type="EMBL" id="JAPDRQ010000324">
    <property type="protein sequence ID" value="KAJ9650627.1"/>
    <property type="molecule type" value="Genomic_DNA"/>
</dbReference>
<dbReference type="Proteomes" id="UP001172386">
    <property type="component" value="Unassembled WGS sequence"/>
</dbReference>
<protein>
    <submittedName>
        <fullName evidence="1">Uncharacterized protein</fullName>
    </submittedName>
</protein>
<evidence type="ECO:0000313" key="2">
    <source>
        <dbReference type="Proteomes" id="UP001172386"/>
    </source>
</evidence>
<comment type="caution">
    <text evidence="1">The sequence shown here is derived from an EMBL/GenBank/DDBJ whole genome shotgun (WGS) entry which is preliminary data.</text>
</comment>
<reference evidence="1" key="1">
    <citation type="submission" date="2022-10" db="EMBL/GenBank/DDBJ databases">
        <title>Culturing micro-colonial fungi from biological soil crusts in the Mojave desert and describing Neophaeococcomyces mojavensis, and introducing the new genera and species Taxawa tesnikishii.</title>
        <authorList>
            <person name="Kurbessoian T."/>
            <person name="Stajich J.E."/>
        </authorList>
    </citation>
    <scope>NUCLEOTIDE SEQUENCE</scope>
    <source>
        <strain evidence="1">JES_112</strain>
    </source>
</reference>
<name>A0ACC2ZSY5_9EURO</name>
<keyword evidence="2" id="KW-1185">Reference proteome</keyword>
<organism evidence="1 2">
    <name type="scientific">Neophaeococcomyces mojaviensis</name>
    <dbReference type="NCBI Taxonomy" id="3383035"/>
    <lineage>
        <taxon>Eukaryota</taxon>
        <taxon>Fungi</taxon>
        <taxon>Dikarya</taxon>
        <taxon>Ascomycota</taxon>
        <taxon>Pezizomycotina</taxon>
        <taxon>Eurotiomycetes</taxon>
        <taxon>Chaetothyriomycetidae</taxon>
        <taxon>Chaetothyriales</taxon>
        <taxon>Chaetothyriales incertae sedis</taxon>
        <taxon>Neophaeococcomyces</taxon>
    </lineage>
</organism>
<proteinExistence type="predicted"/>
<gene>
    <name evidence="1" type="ORF">H2198_010065</name>
</gene>